<reference evidence="2 3" key="1">
    <citation type="journal article" date="2014" name="Genome Biol. Evol.">
        <title>Genome degeneration and adaptation in a nascent stage of symbiosis.</title>
        <authorList>
            <person name="Oakeson K.F."/>
            <person name="Gil R."/>
            <person name="Clayton A.L."/>
            <person name="Dunn D.M."/>
            <person name="von Niederhausern A.C."/>
            <person name="Hamil C."/>
            <person name="Aoyagi A."/>
            <person name="Duval B."/>
            <person name="Baca A."/>
            <person name="Silva F.J."/>
            <person name="Vallier A."/>
            <person name="Jackson D.G."/>
            <person name="Latorre A."/>
            <person name="Weiss R.B."/>
            <person name="Heddi A."/>
            <person name="Moya A."/>
            <person name="Dale C."/>
        </authorList>
    </citation>
    <scope>NUCLEOTIDE SEQUENCE [LARGE SCALE GENOMIC DNA]</scope>
    <source>
        <strain evidence="2 3">HS1</strain>
    </source>
</reference>
<keyword evidence="1" id="KW-1133">Transmembrane helix</keyword>
<evidence type="ECO:0000313" key="3">
    <source>
        <dbReference type="Proteomes" id="UP000019028"/>
    </source>
</evidence>
<dbReference type="RefSeq" id="WP_025420636.1">
    <property type="nucleotide sequence ID" value="NZ_CP006569.1"/>
</dbReference>
<evidence type="ECO:0000313" key="2">
    <source>
        <dbReference type="EMBL" id="AHF75485.1"/>
    </source>
</evidence>
<keyword evidence="3" id="KW-1185">Reference proteome</keyword>
<feature type="transmembrane region" description="Helical" evidence="1">
    <location>
        <begin position="21"/>
        <end position="43"/>
    </location>
</feature>
<name>W0HTF2_9GAMM</name>
<sequence length="178" mass="20725">MEQVNLWPWRQARLRRRVRCLLVLTLVPLLLALALIATPAVYWRHQRLTLETRLAETHPSPEAAQAEPTARAAALSASAARTTQRQRRLAIANQRYVHLFRQLPALLPPQLWLTEIEQRGDRLYISGCSEGYPPVVTLRRRLIDHATLPDFRWREVRRRDASRWQFFLVAAWPPEEGA</sequence>
<dbReference type="AlphaFoldDB" id="W0HTF2"/>
<proteinExistence type="predicted"/>
<protein>
    <submittedName>
        <fullName evidence="2">Fimbrial assembly family protein</fullName>
    </submittedName>
</protein>
<dbReference type="KEGG" id="sod:Sant_0380"/>
<dbReference type="InterPro" id="IPR052534">
    <property type="entry name" value="Extracell_DNA_Util/SecSys_Comp"/>
</dbReference>
<organism evidence="2 3">
    <name type="scientific">Sodalis praecaptivus</name>
    <dbReference type="NCBI Taxonomy" id="1239307"/>
    <lineage>
        <taxon>Bacteria</taxon>
        <taxon>Pseudomonadati</taxon>
        <taxon>Pseudomonadota</taxon>
        <taxon>Gammaproteobacteria</taxon>
        <taxon>Enterobacterales</taxon>
        <taxon>Bruguierivoracaceae</taxon>
        <taxon>Sodalis</taxon>
    </lineage>
</organism>
<dbReference type="Proteomes" id="UP000019028">
    <property type="component" value="Chromosome"/>
</dbReference>
<gene>
    <name evidence="2" type="primary">hofN</name>
    <name evidence="2" type="ORF">Sant_0380</name>
</gene>
<accession>W0HTF2</accession>
<dbReference type="OrthoDB" id="9961774at2"/>
<evidence type="ECO:0000256" key="1">
    <source>
        <dbReference type="SAM" id="Phobius"/>
    </source>
</evidence>
<keyword evidence="1" id="KW-0472">Membrane</keyword>
<dbReference type="EMBL" id="CP006569">
    <property type="protein sequence ID" value="AHF75485.1"/>
    <property type="molecule type" value="Genomic_DNA"/>
</dbReference>
<dbReference type="HOGENOM" id="CLU_081304_2_1_6"/>
<dbReference type="PANTHER" id="PTHR40278:SF1">
    <property type="entry name" value="DNA UTILIZATION PROTEIN HOFN"/>
    <property type="match status" value="1"/>
</dbReference>
<dbReference type="PATRIC" id="fig|1239307.3.peg.403"/>
<keyword evidence="1" id="KW-0812">Transmembrane</keyword>
<dbReference type="Pfam" id="PF05137">
    <property type="entry name" value="PilN"/>
    <property type="match status" value="1"/>
</dbReference>
<dbReference type="PANTHER" id="PTHR40278">
    <property type="entry name" value="DNA UTILIZATION PROTEIN HOFN"/>
    <property type="match status" value="1"/>
</dbReference>
<dbReference type="InterPro" id="IPR007813">
    <property type="entry name" value="PilN"/>
</dbReference>